<feature type="binding site" evidence="7">
    <location>
        <position position="82"/>
    </location>
    <ligand>
        <name>Zn(2+)</name>
        <dbReference type="ChEBI" id="CHEBI:29105"/>
        <label>2</label>
    </ligand>
</feature>
<dbReference type="InterPro" id="IPR002933">
    <property type="entry name" value="Peptidase_M20"/>
</dbReference>
<dbReference type="InterPro" id="IPR011650">
    <property type="entry name" value="Peptidase_M20_dimer"/>
</dbReference>
<evidence type="ECO:0000259" key="9">
    <source>
        <dbReference type="Pfam" id="PF07687"/>
    </source>
</evidence>
<dbReference type="CDD" id="cd03884">
    <property type="entry name" value="M20_bAS"/>
    <property type="match status" value="1"/>
</dbReference>
<comment type="subunit">
    <text evidence="3">Homodimer.</text>
</comment>
<feature type="binding site" evidence="8">
    <location>
        <position position="203"/>
    </location>
    <ligand>
        <name>allantoate</name>
        <dbReference type="ChEBI" id="CHEBI:17536"/>
    </ligand>
</feature>
<evidence type="ECO:0000256" key="6">
    <source>
        <dbReference type="ARBA" id="ARBA00023211"/>
    </source>
</evidence>
<accession>A0A6A7Y006</accession>
<evidence type="ECO:0000313" key="11">
    <source>
        <dbReference type="Proteomes" id="UP000332515"/>
    </source>
</evidence>
<organism evidence="10 11">
    <name type="scientific">Segnochrobactrum spirostomi</name>
    <dbReference type="NCBI Taxonomy" id="2608987"/>
    <lineage>
        <taxon>Bacteria</taxon>
        <taxon>Pseudomonadati</taxon>
        <taxon>Pseudomonadota</taxon>
        <taxon>Alphaproteobacteria</taxon>
        <taxon>Hyphomicrobiales</taxon>
        <taxon>Segnochrobactraceae</taxon>
        <taxon>Segnochrobactrum</taxon>
    </lineage>
</organism>
<keyword evidence="7" id="KW-0862">Zinc</keyword>
<dbReference type="EMBL" id="VWNA01000001">
    <property type="protein sequence ID" value="MQT12400.1"/>
    <property type="molecule type" value="Genomic_DNA"/>
</dbReference>
<dbReference type="SUPFAM" id="SSF53187">
    <property type="entry name" value="Zn-dependent exopeptidases"/>
    <property type="match status" value="1"/>
</dbReference>
<reference evidence="10 11" key="1">
    <citation type="submission" date="2019-09" db="EMBL/GenBank/DDBJ databases">
        <title>Segnochrobactrum spirostomi gen. nov., sp. nov., isolated from the ciliate Spirostomum cf. yagiui and description of a novel family, Segnochrobactraceae fam. nov. within the order Rhizobiales of the class Alphaproteobacteria.</title>
        <authorList>
            <person name="Akter S."/>
            <person name="Shazib S.U.A."/>
            <person name="Shin M.K."/>
        </authorList>
    </citation>
    <scope>NUCLEOTIDE SEQUENCE [LARGE SCALE GENOMIC DNA]</scope>
    <source>
        <strain evidence="10 11">Sp-1</strain>
    </source>
</reference>
<feature type="binding site" evidence="7">
    <location>
        <position position="114"/>
    </location>
    <ligand>
        <name>Zn(2+)</name>
        <dbReference type="ChEBI" id="CHEBI:29105"/>
        <label>2</label>
    </ligand>
</feature>
<dbReference type="Proteomes" id="UP000332515">
    <property type="component" value="Unassembled WGS sequence"/>
</dbReference>
<dbReference type="GO" id="GO:0046872">
    <property type="term" value="F:metal ion binding"/>
    <property type="evidence" value="ECO:0007669"/>
    <property type="project" value="UniProtKB-KW"/>
</dbReference>
<comment type="similarity">
    <text evidence="2">Belongs to the peptidase M20 family.</text>
</comment>
<feature type="binding site" evidence="7">
    <location>
        <position position="71"/>
    </location>
    <ligand>
        <name>Zn(2+)</name>
        <dbReference type="ChEBI" id="CHEBI:29105"/>
        <label>1</label>
    </ligand>
</feature>
<keyword evidence="11" id="KW-1185">Reference proteome</keyword>
<dbReference type="NCBIfam" id="NF006775">
    <property type="entry name" value="PRK09290.2-5"/>
    <property type="match status" value="1"/>
</dbReference>
<dbReference type="Gene3D" id="3.40.630.10">
    <property type="entry name" value="Zn peptidases"/>
    <property type="match status" value="1"/>
</dbReference>
<dbReference type="PIRSF" id="PIRSF001235">
    <property type="entry name" value="Amidase_carbamoylase"/>
    <property type="match status" value="1"/>
</dbReference>
<evidence type="ECO:0000256" key="2">
    <source>
        <dbReference type="ARBA" id="ARBA00006153"/>
    </source>
</evidence>
<dbReference type="PANTHER" id="PTHR32494">
    <property type="entry name" value="ALLANTOATE DEIMINASE-RELATED"/>
    <property type="match status" value="1"/>
</dbReference>
<comment type="caution">
    <text evidence="10">The sequence shown here is derived from an EMBL/GenBank/DDBJ whole genome shotgun (WGS) entry which is preliminary data.</text>
</comment>
<dbReference type="InterPro" id="IPR001261">
    <property type="entry name" value="ArgE/DapE_CS"/>
</dbReference>
<sequence>MDRLDALAAYTSEAPALTRLYLTPEHAAAAARVRGWMEEAGLATEIDAAGNVVGRKAGGRDDAPILLLGSHIDTVRDGGRYDGNLGVVAAIEAVAALDGPLPFAIEVIAFGDEEGVRFPVTLTGSRAVAGTLDAAHFEAADRDGVTLGAALAAFGGDPVAARALGRAPGRVAAYVEIHIEQGPVLEAEGLPVGIVTAIAGATRLEVVVTGMAGHAGTVPMALRRDAGAAAAEMVIAVEAVARERPEIVATVGRIEFGPGAVNVVPGRAVFTVDLRSPDDGRRTAALADVGERIAAIAARRGVGVESRVFYSEAAAPCHPALIDALSGAVERIGVPPRRLVSGAGHDGLAMIALCPIGMVFVRCAGGISHNPAEAIEVEDADAAVRVLIEFLRAFDPARLRAAASDGGSADASRLRK</sequence>
<feature type="binding site" evidence="8">
    <location>
        <position position="275"/>
    </location>
    <ligand>
        <name>allantoate</name>
        <dbReference type="ChEBI" id="CHEBI:17536"/>
    </ligand>
</feature>
<dbReference type="Pfam" id="PF07687">
    <property type="entry name" value="M20_dimer"/>
    <property type="match status" value="1"/>
</dbReference>
<feature type="binding site" evidence="7">
    <location>
        <position position="369"/>
    </location>
    <ligand>
        <name>Zn(2+)</name>
        <dbReference type="ChEBI" id="CHEBI:29105"/>
        <label>2</label>
    </ligand>
</feature>
<evidence type="ECO:0000256" key="4">
    <source>
        <dbReference type="ARBA" id="ARBA00022723"/>
    </source>
</evidence>
<dbReference type="InterPro" id="IPR010158">
    <property type="entry name" value="Amidase_Cbmase"/>
</dbReference>
<feature type="binding site" evidence="8">
    <location>
        <position position="262"/>
    </location>
    <ligand>
        <name>allantoate</name>
        <dbReference type="ChEBI" id="CHEBI:17536"/>
    </ligand>
</feature>
<evidence type="ECO:0000313" key="10">
    <source>
        <dbReference type="EMBL" id="MQT12400.1"/>
    </source>
</evidence>
<feature type="binding site" evidence="7">
    <location>
        <position position="178"/>
    </location>
    <ligand>
        <name>Zn(2+)</name>
        <dbReference type="ChEBI" id="CHEBI:29105"/>
        <label>1</label>
    </ligand>
</feature>
<proteinExistence type="inferred from homology"/>
<comment type="cofactor">
    <cofactor evidence="7">
        <name>Zn(2+)</name>
        <dbReference type="ChEBI" id="CHEBI:29105"/>
    </cofactor>
    <text evidence="7">Binds 2 Zn(2+) ions per subunit.</text>
</comment>
<dbReference type="AlphaFoldDB" id="A0A6A7Y006"/>
<comment type="cofactor">
    <cofactor evidence="1">
        <name>Mn(2+)</name>
        <dbReference type="ChEBI" id="CHEBI:29035"/>
    </cofactor>
</comment>
<dbReference type="Gene3D" id="3.30.70.360">
    <property type="match status" value="1"/>
</dbReference>
<feature type="binding site" evidence="7">
    <location>
        <position position="82"/>
    </location>
    <ligand>
        <name>Zn(2+)</name>
        <dbReference type="ChEBI" id="CHEBI:29105"/>
        <label>1</label>
    </ligand>
</feature>
<dbReference type="GO" id="GO:0016813">
    <property type="term" value="F:hydrolase activity, acting on carbon-nitrogen (but not peptide) bonds, in linear amidines"/>
    <property type="evidence" value="ECO:0007669"/>
    <property type="project" value="InterPro"/>
</dbReference>
<evidence type="ECO:0000256" key="3">
    <source>
        <dbReference type="ARBA" id="ARBA00011738"/>
    </source>
</evidence>
<keyword evidence="5 10" id="KW-0378">Hydrolase</keyword>
<protein>
    <submittedName>
        <fullName evidence="10">Allantoate amidohydrolase</fullName>
    </submittedName>
</protein>
<evidence type="ECO:0000256" key="5">
    <source>
        <dbReference type="ARBA" id="ARBA00022801"/>
    </source>
</evidence>
<dbReference type="PANTHER" id="PTHR32494:SF19">
    <property type="entry name" value="ALLANTOATE DEIMINASE-RELATED"/>
    <property type="match status" value="1"/>
</dbReference>
<name>A0A6A7Y006_9HYPH</name>
<gene>
    <name evidence="10" type="ORF">F0357_06915</name>
</gene>
<dbReference type="Pfam" id="PF01546">
    <property type="entry name" value="Peptidase_M20"/>
    <property type="match status" value="1"/>
</dbReference>
<evidence type="ECO:0000256" key="8">
    <source>
        <dbReference type="PIRSR" id="PIRSR001235-2"/>
    </source>
</evidence>
<keyword evidence="6" id="KW-0464">Manganese</keyword>
<feature type="domain" description="Peptidase M20 dimerisation" evidence="9">
    <location>
        <begin position="199"/>
        <end position="297"/>
    </location>
</feature>
<dbReference type="NCBIfam" id="TIGR01879">
    <property type="entry name" value="hydantase"/>
    <property type="match status" value="1"/>
</dbReference>
<evidence type="ECO:0000256" key="1">
    <source>
        <dbReference type="ARBA" id="ARBA00001936"/>
    </source>
</evidence>
<dbReference type="PROSITE" id="PS00758">
    <property type="entry name" value="ARGE_DAPE_CPG2_1"/>
    <property type="match status" value="1"/>
</dbReference>
<keyword evidence="4 7" id="KW-0479">Metal-binding</keyword>
<dbReference type="InterPro" id="IPR036264">
    <property type="entry name" value="Bact_exopeptidase_dim_dom"/>
</dbReference>
<dbReference type="SUPFAM" id="SSF55031">
    <property type="entry name" value="Bacterial exopeptidase dimerisation domain"/>
    <property type="match status" value="1"/>
</dbReference>
<evidence type="ECO:0000256" key="7">
    <source>
        <dbReference type="PIRSR" id="PIRSR001235-1"/>
    </source>
</evidence>